<feature type="region of interest" description="Disordered" evidence="1">
    <location>
        <begin position="34"/>
        <end position="98"/>
    </location>
</feature>
<keyword evidence="2" id="KW-0812">Transmembrane</keyword>
<feature type="region of interest" description="Disordered" evidence="1">
    <location>
        <begin position="1"/>
        <end position="20"/>
    </location>
</feature>
<name>A0A9P8VZS1_9HYPO</name>
<feature type="compositionally biased region" description="Low complexity" evidence="1">
    <location>
        <begin position="8"/>
        <end position="18"/>
    </location>
</feature>
<sequence>MIRGHGRSPGPMGSSRSSLTGVGFMPVIAENEVAQTPPSPTNAVFGNGSHSGSPPLRIPLKNPRRASPASMSHRRGLPPPYVPPYILAPPTLHHPPPIYTKEDAEIAEQESSQTAERSGRRKLADRWCCILGMVVALLVVIAVGLAIGLTIGLKDQHDQDHDGSSSSSGDSESSDQSFPAGSFAFEVHLQETSTNCTSNPSTWRCYPYSTGDSATFFWIITAHSSSFTISSTDNPFAPTFTDRPLTVLDAGKSTERLRFSFSMTKSVVPSDKLTANNRAASCTFADTVFEATLWTRRRGNTTLAEGESEPADVKFGDWPRNAEIVQRKDYELGQPKCMDSDGSAIADVQAESGTCSCQYANFGD</sequence>
<gene>
    <name evidence="3" type="ORF">B0T10DRAFT_462077</name>
</gene>
<feature type="compositionally biased region" description="Low complexity" evidence="1">
    <location>
        <begin position="164"/>
        <end position="177"/>
    </location>
</feature>
<comment type="caution">
    <text evidence="3">The sequence shown here is derived from an EMBL/GenBank/DDBJ whole genome shotgun (WGS) entry which is preliminary data.</text>
</comment>
<keyword evidence="4" id="KW-1185">Reference proteome</keyword>
<dbReference type="OrthoDB" id="5296155at2759"/>
<accession>A0A9P8VZS1</accession>
<evidence type="ECO:0000313" key="4">
    <source>
        <dbReference type="Proteomes" id="UP000777438"/>
    </source>
</evidence>
<proteinExistence type="predicted"/>
<feature type="compositionally biased region" description="Pro residues" evidence="1">
    <location>
        <begin position="77"/>
        <end position="98"/>
    </location>
</feature>
<feature type="region of interest" description="Disordered" evidence="1">
    <location>
        <begin position="155"/>
        <end position="178"/>
    </location>
</feature>
<organism evidence="3 4">
    <name type="scientific">Thelonectria olida</name>
    <dbReference type="NCBI Taxonomy" id="1576542"/>
    <lineage>
        <taxon>Eukaryota</taxon>
        <taxon>Fungi</taxon>
        <taxon>Dikarya</taxon>
        <taxon>Ascomycota</taxon>
        <taxon>Pezizomycotina</taxon>
        <taxon>Sordariomycetes</taxon>
        <taxon>Hypocreomycetidae</taxon>
        <taxon>Hypocreales</taxon>
        <taxon>Nectriaceae</taxon>
        <taxon>Thelonectria</taxon>
    </lineage>
</organism>
<evidence type="ECO:0000256" key="2">
    <source>
        <dbReference type="SAM" id="Phobius"/>
    </source>
</evidence>
<feature type="transmembrane region" description="Helical" evidence="2">
    <location>
        <begin position="127"/>
        <end position="151"/>
    </location>
</feature>
<evidence type="ECO:0000313" key="3">
    <source>
        <dbReference type="EMBL" id="KAH6885829.1"/>
    </source>
</evidence>
<keyword evidence="2" id="KW-1133">Transmembrane helix</keyword>
<evidence type="ECO:0000256" key="1">
    <source>
        <dbReference type="SAM" id="MobiDB-lite"/>
    </source>
</evidence>
<protein>
    <recommendedName>
        <fullName evidence="5">Tat pathway signal sequence</fullName>
    </recommendedName>
</protein>
<dbReference type="AlphaFoldDB" id="A0A9P8VZS1"/>
<feature type="compositionally biased region" description="Polar residues" evidence="1">
    <location>
        <begin position="34"/>
        <end position="52"/>
    </location>
</feature>
<reference evidence="3 4" key="1">
    <citation type="journal article" date="2021" name="Nat. Commun.">
        <title>Genetic determinants of endophytism in the Arabidopsis root mycobiome.</title>
        <authorList>
            <person name="Mesny F."/>
            <person name="Miyauchi S."/>
            <person name="Thiergart T."/>
            <person name="Pickel B."/>
            <person name="Atanasova L."/>
            <person name="Karlsson M."/>
            <person name="Huettel B."/>
            <person name="Barry K.W."/>
            <person name="Haridas S."/>
            <person name="Chen C."/>
            <person name="Bauer D."/>
            <person name="Andreopoulos W."/>
            <person name="Pangilinan J."/>
            <person name="LaButti K."/>
            <person name="Riley R."/>
            <person name="Lipzen A."/>
            <person name="Clum A."/>
            <person name="Drula E."/>
            <person name="Henrissat B."/>
            <person name="Kohler A."/>
            <person name="Grigoriev I.V."/>
            <person name="Martin F.M."/>
            <person name="Hacquard S."/>
        </authorList>
    </citation>
    <scope>NUCLEOTIDE SEQUENCE [LARGE SCALE GENOMIC DNA]</scope>
    <source>
        <strain evidence="3 4">MPI-CAGE-CH-0241</strain>
    </source>
</reference>
<evidence type="ECO:0008006" key="5">
    <source>
        <dbReference type="Google" id="ProtNLM"/>
    </source>
</evidence>
<keyword evidence="2" id="KW-0472">Membrane</keyword>
<dbReference type="Proteomes" id="UP000777438">
    <property type="component" value="Unassembled WGS sequence"/>
</dbReference>
<dbReference type="EMBL" id="JAGPYM010000017">
    <property type="protein sequence ID" value="KAH6885829.1"/>
    <property type="molecule type" value="Genomic_DNA"/>
</dbReference>